<evidence type="ECO:0000259" key="2">
    <source>
        <dbReference type="Pfam" id="PF10411"/>
    </source>
</evidence>
<accession>A0ABX8J4Y0</accession>
<evidence type="ECO:0000313" key="3">
    <source>
        <dbReference type="EMBL" id="QWV92017.1"/>
    </source>
</evidence>
<evidence type="ECO:0000313" key="4">
    <source>
        <dbReference type="Proteomes" id="UP000683557"/>
    </source>
</evidence>
<reference evidence="3 4" key="1">
    <citation type="submission" date="2021-06" db="EMBL/GenBank/DDBJ databases">
        <title>Gemonas diversity in paddy soil.</title>
        <authorList>
            <person name="Liu G."/>
        </authorList>
    </citation>
    <scope>NUCLEOTIDE SEQUENCE [LARGE SCALE GENOMIC DNA]</scope>
    <source>
        <strain evidence="3 4">RG10</strain>
    </source>
</reference>
<dbReference type="EMBL" id="CP076723">
    <property type="protein sequence ID" value="QWV92017.1"/>
    <property type="molecule type" value="Genomic_DNA"/>
</dbReference>
<dbReference type="InterPro" id="IPR051470">
    <property type="entry name" value="Thiol:disulfide_interchange"/>
</dbReference>
<protein>
    <recommendedName>
        <fullName evidence="2">Disulphide bond isomerase DsbC/G N-terminal domain-containing protein</fullName>
    </recommendedName>
</protein>
<dbReference type="InterPro" id="IPR018950">
    <property type="entry name" value="DiS-bond_isomerase_DsbC/G_N"/>
</dbReference>
<keyword evidence="1" id="KW-0732">Signal</keyword>
<sequence>MFKKFLVVCFIALTVSACSKAPAKEQVQETIKKFIPMEFEVLQISEKPYAGLYEVVVSVRKQPVVFYLDKDCQYLFSGSVMSAETKANLTAETQKKFQNK</sequence>
<keyword evidence="4" id="KW-1185">Reference proteome</keyword>
<dbReference type="PANTHER" id="PTHR35272">
    <property type="entry name" value="THIOL:DISULFIDE INTERCHANGE PROTEIN DSBC-RELATED"/>
    <property type="match status" value="1"/>
</dbReference>
<name>A0ABX8J4Y0_9BACT</name>
<dbReference type="RefSeq" id="WP_216798841.1">
    <property type="nucleotide sequence ID" value="NZ_CP076723.1"/>
</dbReference>
<evidence type="ECO:0000256" key="1">
    <source>
        <dbReference type="SAM" id="SignalP"/>
    </source>
</evidence>
<dbReference type="Proteomes" id="UP000683557">
    <property type="component" value="Chromosome"/>
</dbReference>
<dbReference type="PANTHER" id="PTHR35272:SF3">
    <property type="entry name" value="THIOL:DISULFIDE INTERCHANGE PROTEIN DSBC"/>
    <property type="match status" value="1"/>
</dbReference>
<proteinExistence type="predicted"/>
<dbReference type="Pfam" id="PF10411">
    <property type="entry name" value="DsbC_N"/>
    <property type="match status" value="1"/>
</dbReference>
<feature type="signal peptide" evidence="1">
    <location>
        <begin position="1"/>
        <end position="20"/>
    </location>
</feature>
<feature type="domain" description="Disulphide bond isomerase DsbC/G N-terminal" evidence="2">
    <location>
        <begin position="20"/>
        <end position="91"/>
    </location>
</feature>
<dbReference type="PROSITE" id="PS51257">
    <property type="entry name" value="PROKAR_LIPOPROTEIN"/>
    <property type="match status" value="1"/>
</dbReference>
<organism evidence="3 4">
    <name type="scientific">Geomonas oryzisoli</name>
    <dbReference type="NCBI Taxonomy" id="2847992"/>
    <lineage>
        <taxon>Bacteria</taxon>
        <taxon>Pseudomonadati</taxon>
        <taxon>Thermodesulfobacteriota</taxon>
        <taxon>Desulfuromonadia</taxon>
        <taxon>Geobacterales</taxon>
        <taxon>Geobacteraceae</taxon>
        <taxon>Geomonas</taxon>
    </lineage>
</organism>
<gene>
    <name evidence="3" type="ORF">KP004_12365</name>
</gene>
<feature type="chain" id="PRO_5045620046" description="Disulphide bond isomerase DsbC/G N-terminal domain-containing protein" evidence="1">
    <location>
        <begin position="21"/>
        <end position="100"/>
    </location>
</feature>